<name>A0A418NPS3_9SPHN</name>
<evidence type="ECO:0000313" key="1">
    <source>
        <dbReference type="EMBL" id="RIV84168.1"/>
    </source>
</evidence>
<reference evidence="1 2" key="1">
    <citation type="submission" date="2018-08" db="EMBL/GenBank/DDBJ databases">
        <title>Erythrobacter zhengii sp.nov., a bacterium isolated from deep-sea sediment.</title>
        <authorList>
            <person name="Fang C."/>
            <person name="Wu Y.-H."/>
            <person name="Sun C."/>
            <person name="Wang H."/>
            <person name="Cheng H."/>
            <person name="Meng F.-X."/>
            <person name="Wang C.-S."/>
            <person name="Xu X.-W."/>
        </authorList>
    </citation>
    <scope>NUCLEOTIDE SEQUENCE [LARGE SCALE GENOMIC DNA]</scope>
    <source>
        <strain evidence="1 2">V18</strain>
    </source>
</reference>
<evidence type="ECO:0000313" key="2">
    <source>
        <dbReference type="Proteomes" id="UP000286576"/>
    </source>
</evidence>
<dbReference type="AlphaFoldDB" id="A0A418NPS3"/>
<keyword evidence="2" id="KW-1185">Reference proteome</keyword>
<dbReference type="RefSeq" id="WP_119587623.1">
    <property type="nucleotide sequence ID" value="NZ_CAWODQ010000027.1"/>
</dbReference>
<gene>
    <name evidence="1" type="ORF">D2V07_14215</name>
</gene>
<sequence>MNESLSKIDATYIELRERILFGELAAGAPMYAEDIMRHTGVSLSMARQLLLSLGTGGYLKKSGRSYVVATFTKEQVEEWRLALCAIVEIGALRLALTGAERIDETAAFLDAHVRDVDVRNERFFIGAMALTTFVLGGPRSTLSQLVEQFIPQAFFRLLWIADSYADRTGFLVEAGDRFLSAARSGDLEGIRQSVRFFFDGTAPSLYTLIDNMAGGSFPANEKTDGFQTIELQISGVPTYAGSSRSSTPILRPISDAGKLAFTL</sequence>
<dbReference type="Gene3D" id="1.10.10.10">
    <property type="entry name" value="Winged helix-like DNA-binding domain superfamily/Winged helix DNA-binding domain"/>
    <property type="match status" value="1"/>
</dbReference>
<protein>
    <submittedName>
        <fullName evidence="1">GntR family transcriptional regulator</fullName>
    </submittedName>
</protein>
<organism evidence="1 2">
    <name type="scientific">Aurantiacibacter zhengii</name>
    <dbReference type="NCBI Taxonomy" id="2307003"/>
    <lineage>
        <taxon>Bacteria</taxon>
        <taxon>Pseudomonadati</taxon>
        <taxon>Pseudomonadota</taxon>
        <taxon>Alphaproteobacteria</taxon>
        <taxon>Sphingomonadales</taxon>
        <taxon>Erythrobacteraceae</taxon>
        <taxon>Aurantiacibacter</taxon>
    </lineage>
</organism>
<dbReference type="Proteomes" id="UP000286576">
    <property type="component" value="Unassembled WGS sequence"/>
</dbReference>
<dbReference type="EMBL" id="QXFL01000007">
    <property type="protein sequence ID" value="RIV84168.1"/>
    <property type="molecule type" value="Genomic_DNA"/>
</dbReference>
<dbReference type="OrthoDB" id="9815654at2"/>
<comment type="caution">
    <text evidence="1">The sequence shown here is derived from an EMBL/GenBank/DDBJ whole genome shotgun (WGS) entry which is preliminary data.</text>
</comment>
<accession>A0A418NPS3</accession>
<dbReference type="InterPro" id="IPR036388">
    <property type="entry name" value="WH-like_DNA-bd_sf"/>
</dbReference>
<proteinExistence type="predicted"/>